<proteinExistence type="predicted"/>
<evidence type="ECO:0000313" key="2">
    <source>
        <dbReference type="EMBL" id="ROP80823.1"/>
    </source>
</evidence>
<dbReference type="PANTHER" id="PTHR11365:SF23">
    <property type="entry name" value="HYPOTHETICAL 5-OXOPROLINASE (EUROFUNG)-RELATED"/>
    <property type="match status" value="1"/>
</dbReference>
<dbReference type="InterPro" id="IPR003692">
    <property type="entry name" value="Hydantoinase_B"/>
</dbReference>
<dbReference type="GO" id="GO:0006749">
    <property type="term" value="P:glutathione metabolic process"/>
    <property type="evidence" value="ECO:0007669"/>
    <property type="project" value="TreeGrafter"/>
</dbReference>
<dbReference type="PANTHER" id="PTHR11365">
    <property type="entry name" value="5-OXOPROLINASE RELATED"/>
    <property type="match status" value="1"/>
</dbReference>
<organism evidence="2 3">
    <name type="scientific">Stella humosa</name>
    <dbReference type="NCBI Taxonomy" id="94"/>
    <lineage>
        <taxon>Bacteria</taxon>
        <taxon>Pseudomonadati</taxon>
        <taxon>Pseudomonadota</taxon>
        <taxon>Alphaproteobacteria</taxon>
        <taxon>Rhodospirillales</taxon>
        <taxon>Stellaceae</taxon>
        <taxon>Stella</taxon>
    </lineage>
</organism>
<dbReference type="GO" id="GO:0005829">
    <property type="term" value="C:cytosol"/>
    <property type="evidence" value="ECO:0007669"/>
    <property type="project" value="TreeGrafter"/>
</dbReference>
<dbReference type="EMBL" id="RJKX01000020">
    <property type="protein sequence ID" value="ROP80823.1"/>
    <property type="molecule type" value="Genomic_DNA"/>
</dbReference>
<dbReference type="AlphaFoldDB" id="A0A3N1KGZ1"/>
<protein>
    <submittedName>
        <fullName evidence="2">N-methylhydantoinase B</fullName>
    </submittedName>
</protein>
<dbReference type="GO" id="GO:0017168">
    <property type="term" value="F:5-oxoprolinase (ATP-hydrolyzing) activity"/>
    <property type="evidence" value="ECO:0007669"/>
    <property type="project" value="TreeGrafter"/>
</dbReference>
<keyword evidence="3" id="KW-1185">Reference proteome</keyword>
<sequence length="566" mass="60575">MAAAVLEAKSWEATMPDTSRTEFDPVSLEIFWSRLISIADESAAALLRTSFSTIVRESNDFATALMDANGDSLSENTAGIPSFVGILPRTLKHFLARYPKDQWRPGDIVMTNDPWMATGHLPDVTMAAPIFHRGRLVGFSGSIAHLPDIGGAPWGCDARELFEEGLRIPPLKFYSEGRQNAELTEMILGNVRVPDQVMGDLQAQVTSNRVCARRLAEFLDDAGMVDLTSLSRALQDRAEIAMRRAIEAVPDGVYHSSVDADGFDADETHIECTITVKGSDLHIDYAGTSKQIGRGLNSVMNYTYAYSVYPIKCALDPMTPRNEGSYRSVTVDAPLGSILNPRYPAPCNARQLTGHLLAGAIYGALAQAVPEKVTAESGSAPTLRSVYGGVDHQGNRFSQILFASGGMGASAVKDGLATTAFPTNAGAGSIEAFESISPLIVWKKEFRTDSGGPGTFRGGLGQDVEVEVRSPEPVRLSLLSDRQKYAPRGLLGGKEGALVSVTLADGTKPHPKSRSMLVPGDRLSMRFSGGGGYGDPGARDPAAVARDVRDGYVSAEAAARDYGVEQ</sequence>
<reference evidence="2 3" key="1">
    <citation type="submission" date="2018-11" db="EMBL/GenBank/DDBJ databases">
        <title>Genomic Encyclopedia of Type Strains, Phase IV (KMG-IV): sequencing the most valuable type-strain genomes for metagenomic binning, comparative biology and taxonomic classification.</title>
        <authorList>
            <person name="Goeker M."/>
        </authorList>
    </citation>
    <scope>NUCLEOTIDE SEQUENCE [LARGE SCALE GENOMIC DNA]</scope>
    <source>
        <strain evidence="2 3">DSM 5900</strain>
    </source>
</reference>
<dbReference type="Pfam" id="PF02538">
    <property type="entry name" value="Hydantoinase_B"/>
    <property type="match status" value="1"/>
</dbReference>
<feature type="domain" description="Hydantoinase B/oxoprolinase" evidence="1">
    <location>
        <begin position="24"/>
        <end position="536"/>
    </location>
</feature>
<comment type="caution">
    <text evidence="2">The sequence shown here is derived from an EMBL/GenBank/DDBJ whole genome shotgun (WGS) entry which is preliminary data.</text>
</comment>
<dbReference type="InterPro" id="IPR045079">
    <property type="entry name" value="Oxoprolinase-like"/>
</dbReference>
<evidence type="ECO:0000313" key="3">
    <source>
        <dbReference type="Proteomes" id="UP000278222"/>
    </source>
</evidence>
<evidence type="ECO:0000259" key="1">
    <source>
        <dbReference type="Pfam" id="PF02538"/>
    </source>
</evidence>
<dbReference type="Proteomes" id="UP000278222">
    <property type="component" value="Unassembled WGS sequence"/>
</dbReference>
<name>A0A3N1KGZ1_9PROT</name>
<accession>A0A3N1KGZ1</accession>
<gene>
    <name evidence="2" type="ORF">EDC65_5472</name>
</gene>